<dbReference type="Pfam" id="PF05954">
    <property type="entry name" value="Phage_GPD"/>
    <property type="match status" value="1"/>
</dbReference>
<dbReference type="Gene3D" id="4.10.220.110">
    <property type="match status" value="1"/>
</dbReference>
<organism evidence="7 8">
    <name type="scientific">Candidatus Thiomargarita nelsonii</name>
    <dbReference type="NCBI Taxonomy" id="1003181"/>
    <lineage>
        <taxon>Bacteria</taxon>
        <taxon>Pseudomonadati</taxon>
        <taxon>Pseudomonadota</taxon>
        <taxon>Gammaproteobacteria</taxon>
        <taxon>Thiotrichales</taxon>
        <taxon>Thiotrichaceae</taxon>
        <taxon>Thiomargarita</taxon>
    </lineage>
</organism>
<dbReference type="InterPro" id="IPR054030">
    <property type="entry name" value="Gp5_Vgr_C"/>
</dbReference>
<comment type="subcellular location">
    <subcellularLocation>
        <location evidence="1">Secreted</location>
    </subcellularLocation>
</comment>
<dbReference type="Proteomes" id="UP000030428">
    <property type="component" value="Unassembled WGS sequence"/>
</dbReference>
<sequence length="701" mass="77892">MQTLAANLERYLFKVSGSDEELRVLSFGITEGISQLFTIDLEIVAENDALDFEQIIGQAGILTIQQYEEEESRYLHGIISRLEQGSSGLRFTTYSATIVPKIWYLMHRHNCRIFQKMSVRDIVQKILKELGLPGDEYRFVLQNDPPKREYCVQYRESEFDFISRLLEEEGIFYFFEHHNNKHILVMGDSISAHKAIKGESQIIFHEPRPGQVADEAHIYTFNYTQEILSGKVSLKDYNFKKPALNLKGHKTAEKNTELEVYDYPGKFEEPGRGKQLAKVRLEEYQSVKKEGSGATTCTHFAAGFFLTMKKHPRGDFNKKYLITQHQLSASQPQVLEETAGEGGSRFSSRFKCIPLEVPYRPDRVTPKPVVEGSQTAIVVGPKGEEIYTNKHGKVKVQFHWDREGKMDEKSSCWIRVSQLWAGRSWGAMYIPRIDQEVIVDFLEGDPDRPIITGRVYHGTNKPPYPLPANKTKSTIKSNSSPGGGGDNEFRFEDKKGQEEVYLHGQKDWNILIENDKGQTVGHDETLSVGNNRTKTVGVDQSETIGSNKTIKVGTNHSETIGVNKDLKVGANHSEAIGANMSLNVGANKTETVAIASAETVGLAKALTIGAAYQVSVGAGMNETVALVKAVEVGVNSFEKVGGTHSTKAKKILLEADDEITLKTGSASITLKSSGNIAIKGSNIKIKGSGNIIIKAQKIAEN</sequence>
<evidence type="ECO:0000259" key="6">
    <source>
        <dbReference type="Pfam" id="PF22178"/>
    </source>
</evidence>
<reference evidence="7 8" key="1">
    <citation type="journal article" date="2016" name="Front. Microbiol.">
        <title>Single-Cell (Meta-)Genomics of a Dimorphic Candidatus Thiomargarita nelsonii Reveals Genomic Plasticity.</title>
        <authorList>
            <person name="Flood B.E."/>
            <person name="Fliss P."/>
            <person name="Jones D.S."/>
            <person name="Dick G.J."/>
            <person name="Jain S."/>
            <person name="Kaster A.K."/>
            <person name="Winkel M."/>
            <person name="Mussmann M."/>
            <person name="Bailey J."/>
        </authorList>
    </citation>
    <scope>NUCLEOTIDE SEQUENCE [LARGE SCALE GENOMIC DNA]</scope>
    <source>
        <strain evidence="7">Hydrate Ridge</strain>
    </source>
</reference>
<dbReference type="AlphaFoldDB" id="A0A4E0QTX5"/>
<evidence type="ECO:0000256" key="3">
    <source>
        <dbReference type="ARBA" id="ARBA00022525"/>
    </source>
</evidence>
<proteinExistence type="inferred from homology"/>
<dbReference type="Gene3D" id="2.40.50.230">
    <property type="entry name" value="Gp5 N-terminal domain"/>
    <property type="match status" value="1"/>
</dbReference>
<evidence type="ECO:0000313" key="7">
    <source>
        <dbReference type="EMBL" id="TGO02655.1"/>
    </source>
</evidence>
<protein>
    <submittedName>
        <fullName evidence="7">Uncharacterized protein</fullName>
    </submittedName>
</protein>
<dbReference type="NCBIfam" id="TIGR01646">
    <property type="entry name" value="vgr_GE"/>
    <property type="match status" value="1"/>
</dbReference>
<dbReference type="GO" id="GO:0005576">
    <property type="term" value="C:extracellular region"/>
    <property type="evidence" value="ECO:0007669"/>
    <property type="project" value="UniProtKB-SubCell"/>
</dbReference>
<dbReference type="EMBL" id="JSZA02000095">
    <property type="protein sequence ID" value="TGO02655.1"/>
    <property type="molecule type" value="Genomic_DNA"/>
</dbReference>
<comment type="similarity">
    <text evidence="2">Belongs to the VgrG protein family.</text>
</comment>
<dbReference type="InterPro" id="IPR037026">
    <property type="entry name" value="Vgr_OB-fold_dom_sf"/>
</dbReference>
<dbReference type="PANTHER" id="PTHR32305:SF15">
    <property type="entry name" value="PROTEIN RHSA-RELATED"/>
    <property type="match status" value="1"/>
</dbReference>
<dbReference type="SUPFAM" id="SSF69349">
    <property type="entry name" value="Phage fibre proteins"/>
    <property type="match status" value="2"/>
</dbReference>
<feature type="domain" description="Gp5/Type VI secretion system Vgr protein OB-fold" evidence="5">
    <location>
        <begin position="389"/>
        <end position="456"/>
    </location>
</feature>
<keyword evidence="8" id="KW-1185">Reference proteome</keyword>
<feature type="compositionally biased region" description="Low complexity" evidence="4">
    <location>
        <begin position="469"/>
        <end position="480"/>
    </location>
</feature>
<dbReference type="Gene3D" id="2.30.110.50">
    <property type="match status" value="1"/>
</dbReference>
<evidence type="ECO:0000256" key="4">
    <source>
        <dbReference type="SAM" id="MobiDB-lite"/>
    </source>
</evidence>
<evidence type="ECO:0000313" key="8">
    <source>
        <dbReference type="Proteomes" id="UP000030428"/>
    </source>
</evidence>
<dbReference type="Pfam" id="PF22178">
    <property type="entry name" value="Gp5_trimer_C"/>
    <property type="match status" value="1"/>
</dbReference>
<dbReference type="SUPFAM" id="SSF69255">
    <property type="entry name" value="gp5 N-terminal domain-like"/>
    <property type="match status" value="1"/>
</dbReference>
<comment type="caution">
    <text evidence="7">The sequence shown here is derived from an EMBL/GenBank/DDBJ whole genome shotgun (WGS) entry which is preliminary data.</text>
</comment>
<gene>
    <name evidence="7" type="ORF">PN36_21225</name>
</gene>
<name>A0A4E0QTX5_9GAMM</name>
<evidence type="ECO:0000259" key="5">
    <source>
        <dbReference type="Pfam" id="PF04717"/>
    </source>
</evidence>
<dbReference type="Pfam" id="PF04717">
    <property type="entry name" value="Phage_base_V"/>
    <property type="match status" value="1"/>
</dbReference>
<evidence type="ECO:0000256" key="2">
    <source>
        <dbReference type="ARBA" id="ARBA00005558"/>
    </source>
</evidence>
<evidence type="ECO:0000256" key="1">
    <source>
        <dbReference type="ARBA" id="ARBA00004613"/>
    </source>
</evidence>
<keyword evidence="3" id="KW-0964">Secreted</keyword>
<feature type="domain" description="Gp5/Type VI secretion system Vgr C-terminal trimerisation" evidence="6">
    <location>
        <begin position="473"/>
        <end position="584"/>
    </location>
</feature>
<dbReference type="NCBIfam" id="TIGR03361">
    <property type="entry name" value="VI_Rhs_Vgr"/>
    <property type="match status" value="1"/>
</dbReference>
<accession>A0A4E0QTX5</accession>
<dbReference type="InterPro" id="IPR006531">
    <property type="entry name" value="Gp5/Vgr_OB"/>
</dbReference>
<dbReference type="InterPro" id="IPR017847">
    <property type="entry name" value="T6SS_RhsGE_Vgr_subset"/>
</dbReference>
<dbReference type="InterPro" id="IPR050708">
    <property type="entry name" value="T6SS_VgrG/RHS"/>
</dbReference>
<dbReference type="PANTHER" id="PTHR32305">
    <property type="match status" value="1"/>
</dbReference>
<dbReference type="Gene3D" id="3.55.50.10">
    <property type="entry name" value="Baseplate protein-like domains"/>
    <property type="match status" value="1"/>
</dbReference>
<dbReference type="SUPFAM" id="SSF69279">
    <property type="entry name" value="Phage tail proteins"/>
    <property type="match status" value="2"/>
</dbReference>
<feature type="region of interest" description="Disordered" evidence="4">
    <location>
        <begin position="454"/>
        <end position="490"/>
    </location>
</feature>
<dbReference type="InterPro" id="IPR006533">
    <property type="entry name" value="T6SS_Vgr_RhsGE"/>
</dbReference>